<dbReference type="SMART" id="SM00028">
    <property type="entry name" value="TPR"/>
    <property type="match status" value="6"/>
</dbReference>
<dbReference type="InterPro" id="IPR011990">
    <property type="entry name" value="TPR-like_helical_dom_sf"/>
</dbReference>
<dbReference type="HOGENOM" id="CLU_792015_0_0_0"/>
<dbReference type="STRING" id="234267.Acid_1592"/>
<dbReference type="PROSITE" id="PS50005">
    <property type="entry name" value="TPR"/>
    <property type="match status" value="1"/>
</dbReference>
<dbReference type="Gene3D" id="1.25.40.10">
    <property type="entry name" value="Tetratricopeptide repeat domain"/>
    <property type="match status" value="2"/>
</dbReference>
<dbReference type="SUPFAM" id="SSF48452">
    <property type="entry name" value="TPR-like"/>
    <property type="match status" value="1"/>
</dbReference>
<evidence type="ECO:0000256" key="2">
    <source>
        <dbReference type="ARBA" id="ARBA00022803"/>
    </source>
</evidence>
<dbReference type="InParanoid" id="Q028G9"/>
<evidence type="ECO:0000256" key="3">
    <source>
        <dbReference type="PROSITE-ProRule" id="PRU00339"/>
    </source>
</evidence>
<dbReference type="PANTHER" id="PTHR45641:SF19">
    <property type="entry name" value="NEPHROCYSTIN-3"/>
    <property type="match status" value="1"/>
</dbReference>
<organism evidence="4">
    <name type="scientific">Solibacter usitatus (strain Ellin6076)</name>
    <dbReference type="NCBI Taxonomy" id="234267"/>
    <lineage>
        <taxon>Bacteria</taxon>
        <taxon>Pseudomonadati</taxon>
        <taxon>Acidobacteriota</taxon>
        <taxon>Terriglobia</taxon>
        <taxon>Bryobacterales</taxon>
        <taxon>Solibacteraceae</taxon>
        <taxon>Candidatus Solibacter</taxon>
    </lineage>
</organism>
<dbReference type="eggNOG" id="COG0457">
    <property type="taxonomic scope" value="Bacteria"/>
</dbReference>
<reference evidence="4" key="1">
    <citation type="submission" date="2006-10" db="EMBL/GenBank/DDBJ databases">
        <title>Complete sequence of Solibacter usitatus Ellin6076.</title>
        <authorList>
            <consortium name="US DOE Joint Genome Institute"/>
            <person name="Copeland A."/>
            <person name="Lucas S."/>
            <person name="Lapidus A."/>
            <person name="Barry K."/>
            <person name="Detter J.C."/>
            <person name="Glavina del Rio T."/>
            <person name="Hammon N."/>
            <person name="Israni S."/>
            <person name="Dalin E."/>
            <person name="Tice H."/>
            <person name="Pitluck S."/>
            <person name="Thompson L.S."/>
            <person name="Brettin T."/>
            <person name="Bruce D."/>
            <person name="Han C."/>
            <person name="Tapia R."/>
            <person name="Gilna P."/>
            <person name="Schmutz J."/>
            <person name="Larimer F."/>
            <person name="Land M."/>
            <person name="Hauser L."/>
            <person name="Kyrpides N."/>
            <person name="Mikhailova N."/>
            <person name="Janssen P.H."/>
            <person name="Kuske C.R."/>
            <person name="Richardson P."/>
        </authorList>
    </citation>
    <scope>NUCLEOTIDE SEQUENCE</scope>
    <source>
        <strain evidence="4">Ellin6076</strain>
    </source>
</reference>
<sequence>METWRRLFFCGDRGSPRNPRRSRTMRQRSLAAAIAVLTCGTGFPQNDDWRSRMHEGAAAETLGDYVSATSSYRAATEIAEHFDRGDRRRGISWNSLSLMYDALGRCAEAQAGYRRAIKEIAESSGKAGPDYALVLANLGASYVETGQTGAGEKLLRDAVAIYSAADPPDKLRIAVAQNGLAEALCIIHKYKEADPLLTGALAVLEKNPSSWGETALAKNNLGIVRLFEGDHREARRLLPQALEMLEQRLGPDHPMLVRVLNNLASLEHSTGHREEAIQRLRRALDIAEKRLGPEHPSYGLLLANYAALLREGGDKSRAKVLEAQSSQILKDSSRRNGLGAVVDINSLRRK</sequence>
<dbReference type="AlphaFoldDB" id="Q028G9"/>
<keyword evidence="1" id="KW-0677">Repeat</keyword>
<gene>
    <name evidence="4" type="ordered locus">Acid_1592</name>
</gene>
<evidence type="ECO:0000256" key="1">
    <source>
        <dbReference type="ARBA" id="ARBA00022737"/>
    </source>
</evidence>
<dbReference type="EMBL" id="CP000473">
    <property type="protein sequence ID" value="ABJ82583.1"/>
    <property type="molecule type" value="Genomic_DNA"/>
</dbReference>
<dbReference type="KEGG" id="sus:Acid_1592"/>
<evidence type="ECO:0000313" key="4">
    <source>
        <dbReference type="EMBL" id="ABJ82583.1"/>
    </source>
</evidence>
<dbReference type="Pfam" id="PF13424">
    <property type="entry name" value="TPR_12"/>
    <property type="match status" value="1"/>
</dbReference>
<keyword evidence="2 3" id="KW-0802">TPR repeat</keyword>
<name>Q028G9_SOLUE</name>
<protein>
    <submittedName>
        <fullName evidence="4">TPR repeat-containing protein</fullName>
    </submittedName>
</protein>
<dbReference type="OrthoDB" id="100274at2"/>
<accession>Q028G9</accession>
<feature type="repeat" description="TPR" evidence="3">
    <location>
        <begin position="257"/>
        <end position="290"/>
    </location>
</feature>
<dbReference type="InterPro" id="IPR019734">
    <property type="entry name" value="TPR_rpt"/>
</dbReference>
<proteinExistence type="predicted"/>
<dbReference type="PANTHER" id="PTHR45641">
    <property type="entry name" value="TETRATRICOPEPTIDE REPEAT PROTEIN (AFU_ORTHOLOGUE AFUA_6G03870)"/>
    <property type="match status" value="1"/>
</dbReference>